<organism evidence="3 4">
    <name type="scientific">Diacronema lutheri</name>
    <name type="common">Unicellular marine alga</name>
    <name type="synonym">Monochrysis lutheri</name>
    <dbReference type="NCBI Taxonomy" id="2081491"/>
    <lineage>
        <taxon>Eukaryota</taxon>
        <taxon>Haptista</taxon>
        <taxon>Haptophyta</taxon>
        <taxon>Pavlovophyceae</taxon>
        <taxon>Pavlovales</taxon>
        <taxon>Pavlovaceae</taxon>
        <taxon>Diacronema</taxon>
    </lineage>
</organism>
<accession>A0A8J6CCP8</accession>
<dbReference type="AlphaFoldDB" id="A0A8J6CCP8"/>
<evidence type="ECO:0000313" key="3">
    <source>
        <dbReference type="EMBL" id="KAG8466341.1"/>
    </source>
</evidence>
<evidence type="ECO:0000256" key="1">
    <source>
        <dbReference type="SAM" id="MobiDB-lite"/>
    </source>
</evidence>
<evidence type="ECO:0000313" key="4">
    <source>
        <dbReference type="Proteomes" id="UP000751190"/>
    </source>
</evidence>
<dbReference type="SUPFAM" id="SSF57802">
    <property type="entry name" value="Rubredoxin-like"/>
    <property type="match status" value="1"/>
</dbReference>
<comment type="caution">
    <text evidence="3">The sequence shown here is derived from an EMBL/GenBank/DDBJ whole genome shotgun (WGS) entry which is preliminary data.</text>
</comment>
<feature type="domain" description="Rubredoxin-like" evidence="2">
    <location>
        <begin position="145"/>
        <end position="187"/>
    </location>
</feature>
<gene>
    <name evidence="3" type="ORF">KFE25_002097</name>
</gene>
<protein>
    <recommendedName>
        <fullName evidence="2">Rubredoxin-like domain-containing protein</fullName>
    </recommendedName>
</protein>
<keyword evidence="4" id="KW-1185">Reference proteome</keyword>
<dbReference type="GO" id="GO:0005506">
    <property type="term" value="F:iron ion binding"/>
    <property type="evidence" value="ECO:0007669"/>
    <property type="project" value="InterPro"/>
</dbReference>
<feature type="region of interest" description="Disordered" evidence="1">
    <location>
        <begin position="183"/>
        <end position="207"/>
    </location>
</feature>
<dbReference type="OrthoDB" id="43142at2759"/>
<reference evidence="3" key="1">
    <citation type="submission" date="2021-05" db="EMBL/GenBank/DDBJ databases">
        <title>The genome of the haptophyte Pavlova lutheri (Diacronema luteri, Pavlovales) - a model for lipid biosynthesis in eukaryotic algae.</title>
        <authorList>
            <person name="Hulatt C.J."/>
            <person name="Posewitz M.C."/>
        </authorList>
    </citation>
    <scope>NUCLEOTIDE SEQUENCE</scope>
    <source>
        <strain evidence="3">NIVA-4/92</strain>
    </source>
</reference>
<feature type="compositionally biased region" description="Acidic residues" evidence="1">
    <location>
        <begin position="197"/>
        <end position="207"/>
    </location>
</feature>
<dbReference type="Proteomes" id="UP000751190">
    <property type="component" value="Unassembled WGS sequence"/>
</dbReference>
<proteinExistence type="predicted"/>
<dbReference type="EMBL" id="JAGTXO010000008">
    <property type="protein sequence ID" value="KAG8466341.1"/>
    <property type="molecule type" value="Genomic_DNA"/>
</dbReference>
<sequence>MSPLSATLTAAVLAFGGAPPMARHAALGSGRQTCAAQSVRMLGDREARTALKRELGVPNHPQLAAIATRRDAKKKESTGQRLVDVRIEGMSESDMVKYKSVAGFIGVMLVNRLAQGFGRAKPKPGAAEAKSSRYTALDDGAKAELKAFKCENCGYELYPARGREGKFFPDTFKCPMCKSPKESFYDMNDANDPRNWEEDDENGADAE</sequence>
<dbReference type="PROSITE" id="PS50903">
    <property type="entry name" value="RUBREDOXIN_LIKE"/>
    <property type="match status" value="1"/>
</dbReference>
<evidence type="ECO:0000259" key="2">
    <source>
        <dbReference type="PROSITE" id="PS50903"/>
    </source>
</evidence>
<name>A0A8J6CCP8_DIALT</name>
<dbReference type="InterPro" id="IPR024934">
    <property type="entry name" value="Rubredoxin-like_dom"/>
</dbReference>
<dbReference type="Gene3D" id="2.20.28.10">
    <property type="match status" value="1"/>
</dbReference>